<name>A0A4R5CRF0_9ACTN</name>
<dbReference type="AlphaFoldDB" id="A0A4R5CRF0"/>
<dbReference type="EMBL" id="SMKZ01000034">
    <property type="protein sequence ID" value="TDE02806.1"/>
    <property type="molecule type" value="Genomic_DNA"/>
</dbReference>
<protein>
    <submittedName>
        <fullName evidence="1">Addiction module component, family protein</fullName>
    </submittedName>
</protein>
<accession>A0A4R5CRF0</accession>
<comment type="caution">
    <text evidence="1">The sequence shown here is derived from an EMBL/GenBank/DDBJ whole genome shotgun (WGS) entry which is preliminary data.</text>
</comment>
<evidence type="ECO:0000313" key="2">
    <source>
        <dbReference type="Proteomes" id="UP000294739"/>
    </source>
</evidence>
<dbReference type="InterPro" id="IPR013406">
    <property type="entry name" value="CHP02574_addiction_mod"/>
</dbReference>
<dbReference type="OrthoDB" id="3732349at2"/>
<dbReference type="Pfam" id="PF09720">
    <property type="entry name" value="Unstab_antitox"/>
    <property type="match status" value="1"/>
</dbReference>
<dbReference type="Proteomes" id="UP000294739">
    <property type="component" value="Unassembled WGS sequence"/>
</dbReference>
<organism evidence="1 2">
    <name type="scientific">Jiangella asiatica</name>
    <dbReference type="NCBI Taxonomy" id="2530372"/>
    <lineage>
        <taxon>Bacteria</taxon>
        <taxon>Bacillati</taxon>
        <taxon>Actinomycetota</taxon>
        <taxon>Actinomycetes</taxon>
        <taxon>Jiangellales</taxon>
        <taxon>Jiangellaceae</taxon>
        <taxon>Jiangella</taxon>
    </lineage>
</organism>
<gene>
    <name evidence="1" type="ORF">E1269_21165</name>
</gene>
<dbReference type="InParanoid" id="A0A4R5CRF0"/>
<reference evidence="1 2" key="1">
    <citation type="submission" date="2019-03" db="EMBL/GenBank/DDBJ databases">
        <title>Draft genome sequences of novel Actinobacteria.</title>
        <authorList>
            <person name="Sahin N."/>
            <person name="Ay H."/>
            <person name="Saygin H."/>
        </authorList>
    </citation>
    <scope>NUCLEOTIDE SEQUENCE [LARGE SCALE GENOMIC DNA]</scope>
    <source>
        <strain evidence="1 2">5K138</strain>
    </source>
</reference>
<sequence length="78" mass="8459">MTSQAQELLRAALALPVNDRADVAAELLASLDEPADADRQAVEEAWAHEIERRARRVLAGESAGEPWGDVRARLTPNA</sequence>
<evidence type="ECO:0000313" key="1">
    <source>
        <dbReference type="EMBL" id="TDE02806.1"/>
    </source>
</evidence>
<keyword evidence="2" id="KW-1185">Reference proteome</keyword>
<proteinExistence type="predicted"/>
<dbReference type="RefSeq" id="WP_131898219.1">
    <property type="nucleotide sequence ID" value="NZ_SMKZ01000034.1"/>
</dbReference>